<comment type="caution">
    <text evidence="2">The sequence shown here is derived from an EMBL/GenBank/DDBJ whole genome shotgun (WGS) entry which is preliminary data.</text>
</comment>
<feature type="region of interest" description="Disordered" evidence="1">
    <location>
        <begin position="43"/>
        <end position="62"/>
    </location>
</feature>
<protein>
    <submittedName>
        <fullName evidence="2">Uncharacterized protein</fullName>
    </submittedName>
</protein>
<proteinExistence type="predicted"/>
<dbReference type="Proteomes" id="UP000287651">
    <property type="component" value="Unassembled WGS sequence"/>
</dbReference>
<name>A0A427AR27_ENSVE</name>
<evidence type="ECO:0000256" key="1">
    <source>
        <dbReference type="SAM" id="MobiDB-lite"/>
    </source>
</evidence>
<reference evidence="2 3" key="1">
    <citation type="journal article" date="2014" name="Agronomy (Basel)">
        <title>A Draft Genome Sequence for Ensete ventricosum, the Drought-Tolerant Tree Against Hunger.</title>
        <authorList>
            <person name="Harrison J."/>
            <person name="Moore K.A."/>
            <person name="Paszkiewicz K."/>
            <person name="Jones T."/>
            <person name="Grant M."/>
            <person name="Ambacheew D."/>
            <person name="Muzemil S."/>
            <person name="Studholme D.J."/>
        </authorList>
    </citation>
    <scope>NUCLEOTIDE SEQUENCE [LARGE SCALE GENOMIC DNA]</scope>
</reference>
<gene>
    <name evidence="2" type="ORF">B296_00006151</name>
</gene>
<sequence>MVACHQFSVVSFSTSRAGKFAWLCDSCLDLKQLSRTPSPLNGVVSSTRLSRTSSTPDTSNNASKNLLSIKKSSLGRLTKKLLVFMSGILPEGTEVGYYVRGKVVHLVVK</sequence>
<evidence type="ECO:0000313" key="2">
    <source>
        <dbReference type="EMBL" id="RRT78655.1"/>
    </source>
</evidence>
<accession>A0A427AR27</accession>
<dbReference type="EMBL" id="AMZH03001620">
    <property type="protein sequence ID" value="RRT78655.1"/>
    <property type="molecule type" value="Genomic_DNA"/>
</dbReference>
<evidence type="ECO:0000313" key="3">
    <source>
        <dbReference type="Proteomes" id="UP000287651"/>
    </source>
</evidence>
<organism evidence="2 3">
    <name type="scientific">Ensete ventricosum</name>
    <name type="common">Abyssinian banana</name>
    <name type="synonym">Musa ensete</name>
    <dbReference type="NCBI Taxonomy" id="4639"/>
    <lineage>
        <taxon>Eukaryota</taxon>
        <taxon>Viridiplantae</taxon>
        <taxon>Streptophyta</taxon>
        <taxon>Embryophyta</taxon>
        <taxon>Tracheophyta</taxon>
        <taxon>Spermatophyta</taxon>
        <taxon>Magnoliopsida</taxon>
        <taxon>Liliopsida</taxon>
        <taxon>Zingiberales</taxon>
        <taxon>Musaceae</taxon>
        <taxon>Ensete</taxon>
    </lineage>
</organism>
<feature type="compositionally biased region" description="Low complexity" evidence="1">
    <location>
        <begin position="45"/>
        <end position="62"/>
    </location>
</feature>
<dbReference type="AlphaFoldDB" id="A0A427AR27"/>